<feature type="transmembrane region" description="Helical" evidence="1">
    <location>
        <begin position="43"/>
        <end position="66"/>
    </location>
</feature>
<accession>A0ABU9AVI1</accession>
<evidence type="ECO:0000313" key="3">
    <source>
        <dbReference type="Proteomes" id="UP001371305"/>
    </source>
</evidence>
<feature type="transmembrane region" description="Helical" evidence="1">
    <location>
        <begin position="12"/>
        <end position="31"/>
    </location>
</feature>
<proteinExistence type="predicted"/>
<dbReference type="RefSeq" id="WP_341405481.1">
    <property type="nucleotide sequence ID" value="NZ_JBBUKT010000005.1"/>
</dbReference>
<keyword evidence="1" id="KW-0812">Transmembrane</keyword>
<reference evidence="2 3" key="1">
    <citation type="submission" date="2024-04" db="EMBL/GenBank/DDBJ databases">
        <title>Luteolibacter sp. isolated from soil.</title>
        <authorList>
            <person name="An J."/>
        </authorList>
    </citation>
    <scope>NUCLEOTIDE SEQUENCE [LARGE SCALE GENOMIC DNA]</scope>
    <source>
        <strain evidence="2 3">Y139</strain>
    </source>
</reference>
<name>A0ABU9AVI1_9BACT</name>
<dbReference type="EMBL" id="JBBUKT010000005">
    <property type="protein sequence ID" value="MEK7951762.1"/>
    <property type="molecule type" value="Genomic_DNA"/>
</dbReference>
<comment type="caution">
    <text evidence="2">The sequence shown here is derived from an EMBL/GenBank/DDBJ whole genome shotgun (WGS) entry which is preliminary data.</text>
</comment>
<gene>
    <name evidence="2" type="ORF">WKV53_14690</name>
</gene>
<dbReference type="Proteomes" id="UP001371305">
    <property type="component" value="Unassembled WGS sequence"/>
</dbReference>
<evidence type="ECO:0000256" key="1">
    <source>
        <dbReference type="SAM" id="Phobius"/>
    </source>
</evidence>
<feature type="transmembrane region" description="Helical" evidence="1">
    <location>
        <begin position="78"/>
        <end position="100"/>
    </location>
</feature>
<evidence type="ECO:0000313" key="2">
    <source>
        <dbReference type="EMBL" id="MEK7951762.1"/>
    </source>
</evidence>
<keyword evidence="3" id="KW-1185">Reference proteome</keyword>
<keyword evidence="1" id="KW-1133">Transmembrane helix</keyword>
<sequence length="104" mass="11527">MSLVVEPEGRRGSFWLGALIAPIVILVITLVRVASLASDHRGLSILVILWLGAVEAGIVAFVLSAISWLRFEFRRKTALFTGIPGGLLMVAHIFWLEFVYSKLY</sequence>
<keyword evidence="1" id="KW-0472">Membrane</keyword>
<organism evidence="2 3">
    <name type="scientific">Luteolibacter soli</name>
    <dbReference type="NCBI Taxonomy" id="3135280"/>
    <lineage>
        <taxon>Bacteria</taxon>
        <taxon>Pseudomonadati</taxon>
        <taxon>Verrucomicrobiota</taxon>
        <taxon>Verrucomicrobiia</taxon>
        <taxon>Verrucomicrobiales</taxon>
        <taxon>Verrucomicrobiaceae</taxon>
        <taxon>Luteolibacter</taxon>
    </lineage>
</organism>
<protein>
    <submittedName>
        <fullName evidence="2">Uncharacterized protein</fullName>
    </submittedName>
</protein>